<accession>A0A2G9NXN1</accession>
<feature type="domain" description="Alpha-2-macroglobulin" evidence="2">
    <location>
        <begin position="319"/>
        <end position="382"/>
    </location>
</feature>
<dbReference type="GO" id="GO:0004866">
    <property type="term" value="F:endopeptidase inhibitor activity"/>
    <property type="evidence" value="ECO:0007669"/>
    <property type="project" value="InterPro"/>
</dbReference>
<reference evidence="4" key="1">
    <citation type="journal article" date="2017" name="Nat. Commun.">
        <title>The North American bullfrog draft genome provides insight into hormonal regulation of long noncoding RNA.</title>
        <authorList>
            <person name="Hammond S.A."/>
            <person name="Warren R.L."/>
            <person name="Vandervalk B.P."/>
            <person name="Kucuk E."/>
            <person name="Khan H."/>
            <person name="Gibb E.A."/>
            <person name="Pandoh P."/>
            <person name="Kirk H."/>
            <person name="Zhao Y."/>
            <person name="Jones M."/>
            <person name="Mungall A.J."/>
            <person name="Coope R."/>
            <person name="Pleasance S."/>
            <person name="Moore R.A."/>
            <person name="Holt R.A."/>
            <person name="Round J.M."/>
            <person name="Ohora S."/>
            <person name="Walle B.V."/>
            <person name="Veldhoen N."/>
            <person name="Helbing C.C."/>
            <person name="Birol I."/>
        </authorList>
    </citation>
    <scope>NUCLEOTIDE SEQUENCE [LARGE SCALE GENOMIC DNA]</scope>
</reference>
<dbReference type="Pfam" id="PF07703">
    <property type="entry name" value="A2M_BRD"/>
    <property type="match status" value="1"/>
</dbReference>
<proteinExistence type="predicted"/>
<dbReference type="Gene3D" id="2.20.130.20">
    <property type="match status" value="1"/>
</dbReference>
<name>A0A2G9NXN1_AQUCT</name>
<evidence type="ECO:0000259" key="1">
    <source>
        <dbReference type="SMART" id="SM01359"/>
    </source>
</evidence>
<dbReference type="EMBL" id="KV923912">
    <property type="protein sequence ID" value="PIN95829.1"/>
    <property type="molecule type" value="Genomic_DNA"/>
</dbReference>
<feature type="domain" description="Alpha-2-macroglobulin bait region" evidence="1">
    <location>
        <begin position="110"/>
        <end position="241"/>
    </location>
</feature>
<dbReference type="AlphaFoldDB" id="A0A2G9NXN1"/>
<gene>
    <name evidence="3" type="ORF">AB205_0059590</name>
</gene>
<dbReference type="OrthoDB" id="9998011at2759"/>
<dbReference type="PANTHER" id="PTHR11412:SF177">
    <property type="entry name" value="CD109 ANTIGEN"/>
    <property type="match status" value="1"/>
</dbReference>
<dbReference type="Proteomes" id="UP000228934">
    <property type="component" value="Unassembled WGS sequence"/>
</dbReference>
<dbReference type="Gene3D" id="2.60.40.1930">
    <property type="match status" value="1"/>
</dbReference>
<dbReference type="SMART" id="SM01359">
    <property type="entry name" value="A2M_N_2"/>
    <property type="match status" value="1"/>
</dbReference>
<dbReference type="InterPro" id="IPR011625">
    <property type="entry name" value="A2M_N_BRD"/>
</dbReference>
<dbReference type="Gene3D" id="6.20.50.160">
    <property type="match status" value="1"/>
</dbReference>
<keyword evidence="4" id="KW-1185">Reference proteome</keyword>
<dbReference type="SMART" id="SM01360">
    <property type="entry name" value="A2M"/>
    <property type="match status" value="1"/>
</dbReference>
<sequence>MLNFTTYLKMKRYDGRNLTADDRMNDVSVTIIQSKMFFTEGTFTKMSPEEEGNIEIQQVITYNLPENGILHIEVPINADTVHLKIKAVFMDSVNSIDVDDLFNSPKKVYLQAQNEYQDLKVGIPFNLDVQSNIHLDEIKYLVISRGQIVHVGKENAMSLTLNPQSSWTPEACLVVYTTLDDGTVVNDVTTLSVHPNFENKIFVSWNKEKAGPSDSVSLKINVTESNSLVGLSVVDKSVKLLGDRQEITTKRISEDLRDYSTIHPRRITNPHQVFEVLLNSLRGREILVVKANYDPTEDFLPTWHSDFGGPRVRSYFPETWIWKNINMRSDTELEISTVLPDTITTWITNAFVISENLGFGILESPVQVFSFSTGNCHVCVATTICQGF</sequence>
<evidence type="ECO:0000259" key="2">
    <source>
        <dbReference type="SMART" id="SM01360"/>
    </source>
</evidence>
<dbReference type="InterPro" id="IPR050473">
    <property type="entry name" value="A2M/Complement_sys"/>
</dbReference>
<organism evidence="3 4">
    <name type="scientific">Aquarana catesbeiana</name>
    <name type="common">American bullfrog</name>
    <name type="synonym">Rana catesbeiana</name>
    <dbReference type="NCBI Taxonomy" id="8400"/>
    <lineage>
        <taxon>Eukaryota</taxon>
        <taxon>Metazoa</taxon>
        <taxon>Chordata</taxon>
        <taxon>Craniata</taxon>
        <taxon>Vertebrata</taxon>
        <taxon>Euteleostomi</taxon>
        <taxon>Amphibia</taxon>
        <taxon>Batrachia</taxon>
        <taxon>Anura</taxon>
        <taxon>Neobatrachia</taxon>
        <taxon>Ranoidea</taxon>
        <taxon>Ranidae</taxon>
        <taxon>Aquarana</taxon>
    </lineage>
</organism>
<evidence type="ECO:0000313" key="3">
    <source>
        <dbReference type="EMBL" id="PIN95829.1"/>
    </source>
</evidence>
<dbReference type="InterPro" id="IPR001599">
    <property type="entry name" value="Macroglobln_a2"/>
</dbReference>
<dbReference type="GO" id="GO:0005615">
    <property type="term" value="C:extracellular space"/>
    <property type="evidence" value="ECO:0007669"/>
    <property type="project" value="TreeGrafter"/>
</dbReference>
<dbReference type="PANTHER" id="PTHR11412">
    <property type="entry name" value="MACROGLOBULIN / COMPLEMENT"/>
    <property type="match status" value="1"/>
</dbReference>
<evidence type="ECO:0008006" key="5">
    <source>
        <dbReference type="Google" id="ProtNLM"/>
    </source>
</evidence>
<protein>
    <recommendedName>
        <fullName evidence="5">Alpha-2-macroglobulin bait region domain-containing protein</fullName>
    </recommendedName>
</protein>
<evidence type="ECO:0000313" key="4">
    <source>
        <dbReference type="Proteomes" id="UP000228934"/>
    </source>
</evidence>
<dbReference type="Pfam" id="PF00207">
    <property type="entry name" value="A2M"/>
    <property type="match status" value="1"/>
</dbReference>